<dbReference type="NCBIfam" id="TIGR00583">
    <property type="entry name" value="mre11"/>
    <property type="match status" value="1"/>
</dbReference>
<dbReference type="InterPro" id="IPR007281">
    <property type="entry name" value="Mre11_DNA-bd"/>
</dbReference>
<keyword evidence="8 16" id="KW-0255">Endonuclease</keyword>
<feature type="compositionally biased region" description="Low complexity" evidence="17">
    <location>
        <begin position="670"/>
        <end position="681"/>
    </location>
</feature>
<keyword evidence="5" id="KW-0158">Chromosome</keyword>
<dbReference type="InterPro" id="IPR003701">
    <property type="entry name" value="Mre11"/>
</dbReference>
<dbReference type="InterPro" id="IPR041796">
    <property type="entry name" value="Mre11_N"/>
</dbReference>
<dbReference type="GO" id="GO:0031573">
    <property type="term" value="P:mitotic intra-S DNA damage checkpoint signaling"/>
    <property type="evidence" value="ECO:0007669"/>
    <property type="project" value="TreeGrafter"/>
</dbReference>
<dbReference type="EMBL" id="MNAD01001025">
    <property type="protein sequence ID" value="OJT08637.1"/>
    <property type="molecule type" value="Genomic_DNA"/>
</dbReference>
<feature type="domain" description="Mre11 DNA-binding" evidence="18">
    <location>
        <begin position="318"/>
        <end position="497"/>
    </location>
</feature>
<dbReference type="InterPro" id="IPR004843">
    <property type="entry name" value="Calcineurin-like_PHP"/>
</dbReference>
<dbReference type="FunFam" id="3.60.21.10:FF:000011">
    <property type="entry name" value="Double-strand break repair protein"/>
    <property type="match status" value="1"/>
</dbReference>
<dbReference type="InterPro" id="IPR029052">
    <property type="entry name" value="Metallo-depent_PP-like"/>
</dbReference>
<evidence type="ECO:0000256" key="17">
    <source>
        <dbReference type="SAM" id="MobiDB-lite"/>
    </source>
</evidence>
<comment type="cofactor">
    <cofactor evidence="1">
        <name>Mn(2+)</name>
        <dbReference type="ChEBI" id="CHEBI:29035"/>
    </cofactor>
</comment>
<dbReference type="AlphaFoldDB" id="A0A1M2VM27"/>
<dbReference type="GO" id="GO:0030145">
    <property type="term" value="F:manganese ion binding"/>
    <property type="evidence" value="ECO:0007669"/>
    <property type="project" value="InterPro"/>
</dbReference>
<dbReference type="OrthoDB" id="30417at2759"/>
<feature type="compositionally biased region" description="Low complexity" evidence="17">
    <location>
        <begin position="654"/>
        <end position="663"/>
    </location>
</feature>
<organism evidence="19 20">
    <name type="scientific">Trametes pubescens</name>
    <name type="common">White-rot fungus</name>
    <dbReference type="NCBI Taxonomy" id="154538"/>
    <lineage>
        <taxon>Eukaryota</taxon>
        <taxon>Fungi</taxon>
        <taxon>Dikarya</taxon>
        <taxon>Basidiomycota</taxon>
        <taxon>Agaricomycotina</taxon>
        <taxon>Agaricomycetes</taxon>
        <taxon>Polyporales</taxon>
        <taxon>Polyporaceae</taxon>
        <taxon>Trametes</taxon>
    </lineage>
</organism>
<dbReference type="STRING" id="154538.A0A1M2VM27"/>
<evidence type="ECO:0000256" key="15">
    <source>
        <dbReference type="ARBA" id="ARBA00023254"/>
    </source>
</evidence>
<dbReference type="GO" id="GO:0008296">
    <property type="term" value="F:3'-5'-DNA exonuclease activity"/>
    <property type="evidence" value="ECO:0007669"/>
    <property type="project" value="InterPro"/>
</dbReference>
<feature type="region of interest" description="Disordered" evidence="17">
    <location>
        <begin position="537"/>
        <end position="735"/>
    </location>
</feature>
<keyword evidence="9 16" id="KW-0227">DNA damage</keyword>
<dbReference type="OMA" id="NIKDERM"/>
<dbReference type="PANTHER" id="PTHR10139:SF1">
    <property type="entry name" value="DOUBLE-STRAND BREAK REPAIR PROTEIN MRE11"/>
    <property type="match status" value="1"/>
</dbReference>
<dbReference type="GO" id="GO:0007095">
    <property type="term" value="P:mitotic G2 DNA damage checkpoint signaling"/>
    <property type="evidence" value="ECO:0007669"/>
    <property type="project" value="TreeGrafter"/>
</dbReference>
<comment type="caution">
    <text evidence="19">The sequence shown here is derived from an EMBL/GenBank/DDBJ whole genome shotgun (WGS) entry which is preliminary data.</text>
</comment>
<evidence type="ECO:0000256" key="2">
    <source>
        <dbReference type="ARBA" id="ARBA00004123"/>
    </source>
</evidence>
<keyword evidence="7" id="KW-0479">Metal-binding</keyword>
<evidence type="ECO:0000256" key="1">
    <source>
        <dbReference type="ARBA" id="ARBA00001936"/>
    </source>
</evidence>
<keyword evidence="6 16" id="KW-0540">Nuclease</keyword>
<dbReference type="GO" id="GO:0030870">
    <property type="term" value="C:Mre11 complex"/>
    <property type="evidence" value="ECO:0007669"/>
    <property type="project" value="InterPro"/>
</dbReference>
<dbReference type="InterPro" id="IPR038487">
    <property type="entry name" value="Mre11_capping_dom"/>
</dbReference>
<reference evidence="19 20" key="1">
    <citation type="submission" date="2016-10" db="EMBL/GenBank/DDBJ databases">
        <title>Genome sequence of the basidiomycete white-rot fungus Trametes pubescens.</title>
        <authorList>
            <person name="Makela M.R."/>
            <person name="Granchi Z."/>
            <person name="Peng M."/>
            <person name="De Vries R.P."/>
            <person name="Grigoriev I."/>
            <person name="Riley R."/>
            <person name="Hilden K."/>
        </authorList>
    </citation>
    <scope>NUCLEOTIDE SEQUENCE [LARGE SCALE GENOMIC DNA]</scope>
    <source>
        <strain evidence="19 20">FBCC735</strain>
    </source>
</reference>
<feature type="compositionally biased region" description="Low complexity" evidence="17">
    <location>
        <begin position="600"/>
        <end position="613"/>
    </location>
</feature>
<feature type="compositionally biased region" description="Low complexity" evidence="17">
    <location>
        <begin position="689"/>
        <end position="698"/>
    </location>
</feature>
<gene>
    <name evidence="19" type="ORF">TRAPUB_486</name>
</gene>
<accession>A0A1M2VM27</accession>
<dbReference type="GO" id="GO:0000723">
    <property type="term" value="P:telomere maintenance"/>
    <property type="evidence" value="ECO:0007669"/>
    <property type="project" value="TreeGrafter"/>
</dbReference>
<keyword evidence="11 16" id="KW-0269">Exonuclease</keyword>
<dbReference type="SUPFAM" id="SSF56300">
    <property type="entry name" value="Metallo-dependent phosphatases"/>
    <property type="match status" value="1"/>
</dbReference>
<evidence type="ECO:0000313" key="20">
    <source>
        <dbReference type="Proteomes" id="UP000184267"/>
    </source>
</evidence>
<evidence type="ECO:0000256" key="14">
    <source>
        <dbReference type="ARBA" id="ARBA00023242"/>
    </source>
</evidence>
<dbReference type="Pfam" id="PF00149">
    <property type="entry name" value="Metallophos"/>
    <property type="match status" value="1"/>
</dbReference>
<evidence type="ECO:0000256" key="8">
    <source>
        <dbReference type="ARBA" id="ARBA00022759"/>
    </source>
</evidence>
<feature type="compositionally biased region" description="Basic and acidic residues" evidence="17">
    <location>
        <begin position="537"/>
        <end position="557"/>
    </location>
</feature>
<evidence type="ECO:0000256" key="6">
    <source>
        <dbReference type="ARBA" id="ARBA00022722"/>
    </source>
</evidence>
<keyword evidence="12 16" id="KW-0234">DNA repair</keyword>
<evidence type="ECO:0000256" key="11">
    <source>
        <dbReference type="ARBA" id="ARBA00022839"/>
    </source>
</evidence>
<dbReference type="GO" id="GO:0042138">
    <property type="term" value="P:meiotic DNA double-strand break formation"/>
    <property type="evidence" value="ECO:0007669"/>
    <property type="project" value="TreeGrafter"/>
</dbReference>
<dbReference type="Proteomes" id="UP000184267">
    <property type="component" value="Unassembled WGS sequence"/>
</dbReference>
<evidence type="ECO:0000313" key="19">
    <source>
        <dbReference type="EMBL" id="OJT08637.1"/>
    </source>
</evidence>
<evidence type="ECO:0000256" key="4">
    <source>
        <dbReference type="ARBA" id="ARBA00009028"/>
    </source>
</evidence>
<keyword evidence="14 16" id="KW-0539">Nucleus</keyword>
<proteinExistence type="inferred from homology"/>
<dbReference type="Gene3D" id="3.30.110.110">
    <property type="entry name" value="Mre11, capping domain"/>
    <property type="match status" value="1"/>
</dbReference>
<evidence type="ECO:0000256" key="13">
    <source>
        <dbReference type="ARBA" id="ARBA00023211"/>
    </source>
</evidence>
<dbReference type="PANTHER" id="PTHR10139">
    <property type="entry name" value="DOUBLE-STRAND BREAK REPAIR PROTEIN MRE11"/>
    <property type="match status" value="1"/>
</dbReference>
<keyword evidence="13 16" id="KW-0464">Manganese</keyword>
<protein>
    <submittedName>
        <fullName evidence="19">Double-strand break repair protein MRE11</fullName>
    </submittedName>
</protein>
<evidence type="ECO:0000256" key="16">
    <source>
        <dbReference type="RuleBase" id="RU003447"/>
    </source>
</evidence>
<keyword evidence="20" id="KW-1185">Reference proteome</keyword>
<comment type="similarity">
    <text evidence="4 16">Belongs to the MRE11/RAD32 family.</text>
</comment>
<dbReference type="Pfam" id="PF04152">
    <property type="entry name" value="Mre11_DNA_bind"/>
    <property type="match status" value="1"/>
</dbReference>
<keyword evidence="10 16" id="KW-0378">Hydrolase</keyword>
<comment type="subcellular location">
    <subcellularLocation>
        <location evidence="3">Chromosome</location>
    </subcellularLocation>
    <subcellularLocation>
        <location evidence="2">Nucleus</location>
    </subcellularLocation>
</comment>
<dbReference type="GO" id="GO:0097552">
    <property type="term" value="P:mitochondrial double-strand break repair via homologous recombination"/>
    <property type="evidence" value="ECO:0007669"/>
    <property type="project" value="TreeGrafter"/>
</dbReference>
<evidence type="ECO:0000256" key="3">
    <source>
        <dbReference type="ARBA" id="ARBA00004286"/>
    </source>
</evidence>
<dbReference type="Gene3D" id="3.60.21.10">
    <property type="match status" value="1"/>
</dbReference>
<evidence type="ECO:0000259" key="18">
    <source>
        <dbReference type="SMART" id="SM01347"/>
    </source>
</evidence>
<evidence type="ECO:0000256" key="7">
    <source>
        <dbReference type="ARBA" id="ARBA00022723"/>
    </source>
</evidence>
<dbReference type="CDD" id="cd00840">
    <property type="entry name" value="MPP_Mre11_N"/>
    <property type="match status" value="1"/>
</dbReference>
<evidence type="ECO:0000256" key="9">
    <source>
        <dbReference type="ARBA" id="ARBA00022763"/>
    </source>
</evidence>
<dbReference type="SMART" id="SM01347">
    <property type="entry name" value="Mre11_DNA_bind"/>
    <property type="match status" value="1"/>
</dbReference>
<name>A0A1M2VM27_TRAPU</name>
<sequence length="1054" mass="115163">MSDHSEDEREGVPLPSIRNEYADDTVKILLATDNHIGYLERDPIRGQDSINAFKEVLQLAVKHDVDFILLAGDLFHENRPSRDCLYQVMALLREYTLGDRPIQVELLSDPNDGKPSGYSFPAINYEDPNLNVSIPVFSIHGNHDDPQGAGPEGALCALDMLSVSGLINYMGKIDLPLDDAEAQNTGIAIRPVLLRKGNTRLGLYGVGNVKDQRMHFELRSNRVRMYMPRDKDSWFNILLLHQNRVAHGPQQSVPEGMFDDSIDLVVWGHEHDCRIVPEPVAGKRYYITQPGSSVATSLADGEALEKHVALLKIQGKEFELTPIALRSVRPFVIDDVILSDAAEEEGFDINDKIEVTKYLKTKVNELIEKANRDWDERNTRAVAEGEPELPRPLPLVRLKVDTTGVSEMSNPVRFGQEFQGLLANPRDVLTFHRSKKGTTRASKVKADVPELSIDDPDMSIGEKLSKVRVQTLVREYLAAQELQLLGEGGMSEAIETFVDKDDIHAIQNHVNAALRSLMKGVQATDVEVDEDAFEEVVDKVRGDHEKKRAEKQEDKQSKNKGKGKATNDDSDASIDSMMMDVDGGGSDFDDQASDEPPPAKTKAAAKKMAPAKKAPARGKSKAAAKPVSDDDDDEIEDEAPPPPKRTNRAAVLSQSTKKAPAKTPAKKAAAKSSGSKATQSTLSFAPPGRSSTRAAASRAKQKVSETGAYSRRRRFAANSDSPYHPHPPSPSMPLSRAPAELLQLILAFALDGSSYPSNVLCVSRTFLELGQPILHARLQFRSIRQLILFSEGTSTLVCAPRTLSITLTGGSANFEVFKHLAAALKRCRKTLRSFDKLRGSTSGDAEITQVPLEVLSLRLHSHMNNPHLGYIYEALSLANGTSVPSGFYAALRSSAQLHAAAQIVPTATSHLIRALSTWTAVQHITLTNLSFPSDALGRNTPFAYDAPLLPALPSLRTLYIGQATLLPPMAVAAMLARPGQDALAHVRLVDAYPLSIWGARIRRRDVEDGAAALPGLTDAQREAIVERVRRVVSCEKKTGRLAGGDDGDAEGVLS</sequence>
<dbReference type="GO" id="GO:0006303">
    <property type="term" value="P:double-strand break repair via nonhomologous end joining"/>
    <property type="evidence" value="ECO:0007669"/>
    <property type="project" value="TreeGrafter"/>
</dbReference>
<dbReference type="GO" id="GO:0000724">
    <property type="term" value="P:double-strand break repair via homologous recombination"/>
    <property type="evidence" value="ECO:0007669"/>
    <property type="project" value="TreeGrafter"/>
</dbReference>
<dbReference type="GO" id="GO:0000014">
    <property type="term" value="F:single-stranded DNA endodeoxyribonuclease activity"/>
    <property type="evidence" value="ECO:0007669"/>
    <property type="project" value="TreeGrafter"/>
</dbReference>
<keyword evidence="15 16" id="KW-0469">Meiosis</keyword>
<evidence type="ECO:0000256" key="10">
    <source>
        <dbReference type="ARBA" id="ARBA00022801"/>
    </source>
</evidence>
<feature type="compositionally biased region" description="Acidic residues" evidence="17">
    <location>
        <begin position="629"/>
        <end position="639"/>
    </location>
</feature>
<evidence type="ECO:0000256" key="12">
    <source>
        <dbReference type="ARBA" id="ARBA00023204"/>
    </source>
</evidence>
<dbReference type="GO" id="GO:0035861">
    <property type="term" value="C:site of double-strand break"/>
    <property type="evidence" value="ECO:0007669"/>
    <property type="project" value="TreeGrafter"/>
</dbReference>
<evidence type="ECO:0000256" key="5">
    <source>
        <dbReference type="ARBA" id="ARBA00022454"/>
    </source>
</evidence>